<name>A0A8H6RC98_9PEZI</name>
<evidence type="ECO:0000313" key="2">
    <source>
        <dbReference type="Proteomes" id="UP000660729"/>
    </source>
</evidence>
<comment type="caution">
    <text evidence="1">The sequence shown here is derived from an EMBL/GenBank/DDBJ whole genome shotgun (WGS) entry which is preliminary data.</text>
</comment>
<gene>
    <name evidence="1" type="ORF">HII31_10837</name>
</gene>
<evidence type="ECO:0000313" key="1">
    <source>
        <dbReference type="EMBL" id="KAF7187937.1"/>
    </source>
</evidence>
<protein>
    <recommendedName>
        <fullName evidence="3">F-box domain-containing protein</fullName>
    </recommendedName>
</protein>
<dbReference type="AlphaFoldDB" id="A0A8H6RC98"/>
<dbReference type="OrthoDB" id="17199at2759"/>
<dbReference type="EMBL" id="JABCIY010000219">
    <property type="protein sequence ID" value="KAF7187937.1"/>
    <property type="molecule type" value="Genomic_DNA"/>
</dbReference>
<reference evidence="1" key="1">
    <citation type="submission" date="2020-04" db="EMBL/GenBank/DDBJ databases">
        <title>Draft genome resource of the tomato pathogen Pseudocercospora fuligena.</title>
        <authorList>
            <person name="Zaccaron A."/>
        </authorList>
    </citation>
    <scope>NUCLEOTIDE SEQUENCE</scope>
    <source>
        <strain evidence="1">PF001</strain>
    </source>
</reference>
<dbReference type="Proteomes" id="UP000660729">
    <property type="component" value="Unassembled WGS sequence"/>
</dbReference>
<accession>A0A8H6RC98</accession>
<evidence type="ECO:0008006" key="3">
    <source>
        <dbReference type="Google" id="ProtNLM"/>
    </source>
</evidence>
<sequence>MASNNGSSDKFTSLPLEMLQHIAGHLSLWDRLKLRTVFPKNQEEVVVNLIGDALKMVYVSPNKLSLGNFENIAASGFYQTHIRSIIYVPRVICCGYEGDGFDELGYDSLQAYRDAHPALSRPDAAESFALYQRLLEEYDFDNSVDMDTLENEESEARIRDRLRKGVQKLPNVTEISISTAIESEGLNASCLAHSRAFDKYQNIRGSNNCRRDVSTIQACNSLLPWHFQAFIWVMLDVLDAAANLRRFTIGKGAKSGLDLDHQFSCAYRTNNFKKALANLTHLTLSIAYTTDFFATRSDHSRFIAMAKNATALQELTLYLDATPDDFDEWRKEQKRPRIDRAFLQVGGFRQLKVLRITAEEYYQDVDINLFEQFLFRHRHVLQQVYLRNVLLAEKCSGEDEKGYNEKWDECVCQIIRRTLPEIGAWMRELRTFEMKLKEHEPPHHMGERDECFICKEQARLAEELDVPSEDDECDFGVIVMRSKAKYNSEIRVGDQN</sequence>
<keyword evidence="2" id="KW-1185">Reference proteome</keyword>
<organism evidence="1 2">
    <name type="scientific">Pseudocercospora fuligena</name>
    <dbReference type="NCBI Taxonomy" id="685502"/>
    <lineage>
        <taxon>Eukaryota</taxon>
        <taxon>Fungi</taxon>
        <taxon>Dikarya</taxon>
        <taxon>Ascomycota</taxon>
        <taxon>Pezizomycotina</taxon>
        <taxon>Dothideomycetes</taxon>
        <taxon>Dothideomycetidae</taxon>
        <taxon>Mycosphaerellales</taxon>
        <taxon>Mycosphaerellaceae</taxon>
        <taxon>Pseudocercospora</taxon>
    </lineage>
</organism>
<proteinExistence type="predicted"/>